<proteinExistence type="predicted"/>
<dbReference type="AlphaFoldDB" id="A0A9W5WWM9"/>
<name>A0A9W5WWM9_BABOV</name>
<evidence type="ECO:0000256" key="1">
    <source>
        <dbReference type="SAM" id="MobiDB-lite"/>
    </source>
</evidence>
<organism evidence="2 3">
    <name type="scientific">Babesia ovis</name>
    <dbReference type="NCBI Taxonomy" id="5869"/>
    <lineage>
        <taxon>Eukaryota</taxon>
        <taxon>Sar</taxon>
        <taxon>Alveolata</taxon>
        <taxon>Apicomplexa</taxon>
        <taxon>Aconoidasida</taxon>
        <taxon>Piroplasmida</taxon>
        <taxon>Babesiidae</taxon>
        <taxon>Babesia</taxon>
    </lineage>
</organism>
<feature type="region of interest" description="Disordered" evidence="1">
    <location>
        <begin position="147"/>
        <end position="171"/>
    </location>
</feature>
<comment type="caution">
    <text evidence="2">The sequence shown here is derived from an EMBL/GenBank/DDBJ whole genome shotgun (WGS) entry which is preliminary data.</text>
</comment>
<sequence length="256" mass="27755">MFSMTWQLSSAISKCLMPDLPNLVPKRDRDEDVTSIRVADRIDLGSLSSKSGTSRDVFDLCMLSSLRSPNIDAVCSTRMRLLSTSPVDGDESFLSVIVDNLANVRDLTTNAGDTPLFKAASSIISWVSAPSGSSRLLDISSGSPSVTTSAESCDTAVSPSDEPAGTTPLPSLDIMTPVSEVSEIEFGRLKRWLSLLMLPRLIECDVDLTILADDIERARKASLVLRLVLISWTNPVLKSLAKISCGPRWPRLTRAI</sequence>
<accession>A0A9W5WWM9</accession>
<keyword evidence="3" id="KW-1185">Reference proteome</keyword>
<gene>
    <name evidence="2" type="ORF">BaOVIS_032760</name>
</gene>
<protein>
    <submittedName>
        <fullName evidence="2">Nuclear fragile X mental retardation-interacting protein 1, putative</fullName>
    </submittedName>
</protein>
<reference evidence="2" key="1">
    <citation type="submission" date="2019-12" db="EMBL/GenBank/DDBJ databases">
        <title>Genome sequence of Babesia ovis.</title>
        <authorList>
            <person name="Yamagishi J."/>
            <person name="Sevinc F."/>
            <person name="Xuan X."/>
        </authorList>
    </citation>
    <scope>NUCLEOTIDE SEQUENCE</scope>
    <source>
        <strain evidence="2">Selcuk</strain>
    </source>
</reference>
<evidence type="ECO:0000313" key="2">
    <source>
        <dbReference type="EMBL" id="GFE55872.1"/>
    </source>
</evidence>
<evidence type="ECO:0000313" key="3">
    <source>
        <dbReference type="Proteomes" id="UP001057455"/>
    </source>
</evidence>
<feature type="compositionally biased region" description="Polar residues" evidence="1">
    <location>
        <begin position="147"/>
        <end position="158"/>
    </location>
</feature>
<dbReference type="Proteomes" id="UP001057455">
    <property type="component" value="Unassembled WGS sequence"/>
</dbReference>
<dbReference type="EMBL" id="BLIY01000024">
    <property type="protein sequence ID" value="GFE55872.1"/>
    <property type="molecule type" value="Genomic_DNA"/>
</dbReference>